<keyword evidence="1" id="KW-0472">Membrane</keyword>
<dbReference type="SUPFAM" id="SSF51197">
    <property type="entry name" value="Clavaminate synthase-like"/>
    <property type="match status" value="1"/>
</dbReference>
<organism evidence="2">
    <name type="scientific">viral metagenome</name>
    <dbReference type="NCBI Taxonomy" id="1070528"/>
    <lineage>
        <taxon>unclassified sequences</taxon>
        <taxon>metagenomes</taxon>
        <taxon>organismal metagenomes</taxon>
    </lineage>
</organism>
<proteinExistence type="predicted"/>
<dbReference type="Gene3D" id="2.60.120.620">
    <property type="entry name" value="q2cbj1_9rhob like domain"/>
    <property type="match status" value="1"/>
</dbReference>
<dbReference type="EMBL" id="MN739993">
    <property type="protein sequence ID" value="QHT81848.1"/>
    <property type="molecule type" value="Genomic_DNA"/>
</dbReference>
<evidence type="ECO:0008006" key="3">
    <source>
        <dbReference type="Google" id="ProtNLM"/>
    </source>
</evidence>
<keyword evidence="1" id="KW-1133">Transmembrane helix</keyword>
<keyword evidence="1" id="KW-0812">Transmembrane</keyword>
<sequence>MKGSTWIGVLTLLFGFILLYIVFYCLFFTDVVEKRQYDLEKDGVCLFPQVLSSKQIEHLSQACVEGNYKEAKEHLLQDKRLIGLLKQTLGEAYQFQDYIWIIQKSSVHTCHRDNNGDFFNKGQKYPSYTLLLYLEDMEKCLGVIPTSHKDVNSFNVNPTNKVETLLCKKGDAILFNANLIHVGTIQSKDDHLRIQMKVTHREDIPTLSYYQDFNKVLKKDNTMPKELLQFQKNVSCMFPYVSNLTQSDNIQSARGTDNGEKVGLPQKVFSYWFYGNSDFYDLPNAF</sequence>
<dbReference type="InterPro" id="IPR008775">
    <property type="entry name" value="Phytyl_CoA_dOase-like"/>
</dbReference>
<feature type="transmembrane region" description="Helical" evidence="1">
    <location>
        <begin position="6"/>
        <end position="27"/>
    </location>
</feature>
<dbReference type="AlphaFoldDB" id="A0A6C0HMC3"/>
<accession>A0A6C0HMC3</accession>
<reference evidence="2" key="1">
    <citation type="journal article" date="2020" name="Nature">
        <title>Giant virus diversity and host interactions through global metagenomics.</title>
        <authorList>
            <person name="Schulz F."/>
            <person name="Roux S."/>
            <person name="Paez-Espino D."/>
            <person name="Jungbluth S."/>
            <person name="Walsh D.A."/>
            <person name="Denef V.J."/>
            <person name="McMahon K.D."/>
            <person name="Konstantinidis K.T."/>
            <person name="Eloe-Fadrosh E.A."/>
            <person name="Kyrpides N.C."/>
            <person name="Woyke T."/>
        </authorList>
    </citation>
    <scope>NUCLEOTIDE SEQUENCE</scope>
    <source>
        <strain evidence="2">GVMAG-M-3300023184-160</strain>
    </source>
</reference>
<evidence type="ECO:0000256" key="1">
    <source>
        <dbReference type="SAM" id="Phobius"/>
    </source>
</evidence>
<name>A0A6C0HMC3_9ZZZZ</name>
<protein>
    <recommendedName>
        <fullName evidence="3">Phytanoyl-CoA dioxygenase</fullName>
    </recommendedName>
</protein>
<dbReference type="Pfam" id="PF05721">
    <property type="entry name" value="PhyH"/>
    <property type="match status" value="1"/>
</dbReference>
<evidence type="ECO:0000313" key="2">
    <source>
        <dbReference type="EMBL" id="QHT81848.1"/>
    </source>
</evidence>